<comment type="caution">
    <text evidence="4">The sequence shown here is derived from an EMBL/GenBank/DDBJ whole genome shotgun (WGS) entry which is preliminary data.</text>
</comment>
<evidence type="ECO:0000259" key="3">
    <source>
        <dbReference type="Pfam" id="PF18885"/>
    </source>
</evidence>
<feature type="region of interest" description="Disordered" evidence="1">
    <location>
        <begin position="405"/>
        <end position="460"/>
    </location>
</feature>
<dbReference type="Pfam" id="PF18885">
    <property type="entry name" value="DUF5648"/>
    <property type="match status" value="1"/>
</dbReference>
<feature type="region of interest" description="Disordered" evidence="1">
    <location>
        <begin position="538"/>
        <end position="557"/>
    </location>
</feature>
<dbReference type="Proteomes" id="UP000620124">
    <property type="component" value="Unassembled WGS sequence"/>
</dbReference>
<accession>A0A8H7D8B7</accession>
<proteinExistence type="predicted"/>
<protein>
    <recommendedName>
        <fullName evidence="3">DUF5648 domain-containing protein</fullName>
    </recommendedName>
</protein>
<feature type="region of interest" description="Disordered" evidence="1">
    <location>
        <begin position="562"/>
        <end position="621"/>
    </location>
</feature>
<dbReference type="AlphaFoldDB" id="A0A8H7D8B7"/>
<dbReference type="OrthoDB" id="9971254at2759"/>
<feature type="compositionally biased region" description="Polar residues" evidence="1">
    <location>
        <begin position="547"/>
        <end position="557"/>
    </location>
</feature>
<evidence type="ECO:0000313" key="5">
    <source>
        <dbReference type="Proteomes" id="UP000620124"/>
    </source>
</evidence>
<reference evidence="4" key="1">
    <citation type="submission" date="2020-05" db="EMBL/GenBank/DDBJ databases">
        <title>Mycena genomes resolve the evolution of fungal bioluminescence.</title>
        <authorList>
            <person name="Tsai I.J."/>
        </authorList>
    </citation>
    <scope>NUCLEOTIDE SEQUENCE</scope>
    <source>
        <strain evidence="4">CCC161011</strain>
    </source>
</reference>
<feature type="domain" description="DUF5648" evidence="3">
    <location>
        <begin position="104"/>
        <end position="171"/>
    </location>
</feature>
<evidence type="ECO:0000256" key="2">
    <source>
        <dbReference type="SAM" id="SignalP"/>
    </source>
</evidence>
<gene>
    <name evidence="4" type="ORF">MVEN_00597800</name>
</gene>
<evidence type="ECO:0000313" key="4">
    <source>
        <dbReference type="EMBL" id="KAF7362501.1"/>
    </source>
</evidence>
<sequence>MSPKAKQGVFASIVTALLMAGQVYAAVILNSDQVVMQVRKSVQCPTAHASKLYRLVNPDTERSRYTLQLSPKSFTLASENGFEFDGVVARVFGGEAALDCPLRERDVALEKEDAYVDMGVAAYVFPRRVCGGQPFFRLFKDGNHFYTADWDEKDELLLNDGYTDPVIVGYVALKSRDGKTVMGRVPQRFPHLKFPSVQHPRLLETVPPPSESSVIPAFTGMLNRTLVIKGLAEENPSRLLLKIHEGPLEFARVDPEEPSLARLSAAHTISDTHLSEPARLYEFTRSPNPTWEWLPPAPLPRPVADAIKERSARRAISIVSFKSADRLKQDVLQFGATEFVWKFGPGQHLVHFYAIADAIRAHTELRNDPRVHISFFPDWCEMDEKGRDELIRDVVGRRSQQRLPFDVRTTDSCPRAKTSSNAVTPTTATPVSSSSTKYVAKQDRSPSATSPNAATPVTPTPQEEFSVWYLGLVMSSLTGAHIDVMNRDFKKRDQARAVRGEPPVTSLLHMNASFMDGHAARVKAVLVGARFPDTTKAAVKTRAGKDTPTSKVSTNSEIHPSTVTLANNDRPTIKRNSKSDVSKTAGKKRQEDPSASDNVLAKAPTTAKDEDPSGSPPKGRYTKAIAGWRQIAQIPLVPPNLAKEEEPAVTRRVDTIVGVQTLQSPSSLLNESEISVEEMQASGLLSVVVPARDDAKSS</sequence>
<name>A0A8H7D8B7_9AGAR</name>
<feature type="compositionally biased region" description="Polar residues" evidence="1">
    <location>
        <begin position="445"/>
        <end position="460"/>
    </location>
</feature>
<evidence type="ECO:0000256" key="1">
    <source>
        <dbReference type="SAM" id="MobiDB-lite"/>
    </source>
</evidence>
<feature type="compositionally biased region" description="Low complexity" evidence="1">
    <location>
        <begin position="418"/>
        <end position="436"/>
    </location>
</feature>
<dbReference type="EMBL" id="JACAZI010000004">
    <property type="protein sequence ID" value="KAF7362501.1"/>
    <property type="molecule type" value="Genomic_DNA"/>
</dbReference>
<feature type="signal peptide" evidence="2">
    <location>
        <begin position="1"/>
        <end position="25"/>
    </location>
</feature>
<feature type="chain" id="PRO_5034882026" description="DUF5648 domain-containing protein" evidence="2">
    <location>
        <begin position="26"/>
        <end position="698"/>
    </location>
</feature>
<keyword evidence="5" id="KW-1185">Reference proteome</keyword>
<keyword evidence="2" id="KW-0732">Signal</keyword>
<dbReference type="InterPro" id="IPR043708">
    <property type="entry name" value="DUF5648"/>
</dbReference>
<organism evidence="4 5">
    <name type="scientific">Mycena venus</name>
    <dbReference type="NCBI Taxonomy" id="2733690"/>
    <lineage>
        <taxon>Eukaryota</taxon>
        <taxon>Fungi</taxon>
        <taxon>Dikarya</taxon>
        <taxon>Basidiomycota</taxon>
        <taxon>Agaricomycotina</taxon>
        <taxon>Agaricomycetes</taxon>
        <taxon>Agaricomycetidae</taxon>
        <taxon>Agaricales</taxon>
        <taxon>Marasmiineae</taxon>
        <taxon>Mycenaceae</taxon>
        <taxon>Mycena</taxon>
    </lineage>
</organism>